<dbReference type="InterPro" id="IPR041664">
    <property type="entry name" value="AAA_16"/>
</dbReference>
<dbReference type="Pfam" id="PF13374">
    <property type="entry name" value="TPR_10"/>
    <property type="match status" value="1"/>
</dbReference>
<dbReference type="Gene3D" id="1.25.40.10">
    <property type="entry name" value="Tetratricopeptide repeat domain"/>
    <property type="match status" value="2"/>
</dbReference>
<gene>
    <name evidence="4" type="ORF">KOI35_21565</name>
</gene>
<feature type="domain" description="Guanylate cyclase" evidence="3">
    <location>
        <begin position="348"/>
        <end position="383"/>
    </location>
</feature>
<dbReference type="InterPro" id="IPR001054">
    <property type="entry name" value="A/G_cyclase"/>
</dbReference>
<keyword evidence="1" id="KW-0547">Nucleotide-binding</keyword>
<dbReference type="Pfam" id="PF13424">
    <property type="entry name" value="TPR_12"/>
    <property type="match status" value="1"/>
</dbReference>
<reference evidence="4 5" key="1">
    <citation type="submission" date="2021-06" db="EMBL/GenBank/DDBJ databases">
        <title>Actinoplanes lichenicola sp. nov., and Actinoplanes ovalisporus sp. nov., isolated from lichen in Thailand.</title>
        <authorList>
            <person name="Saeng-In P."/>
            <person name="Kanchanasin P."/>
            <person name="Yuki M."/>
            <person name="Kudo T."/>
            <person name="Ohkuma M."/>
            <person name="Phongsopitanun W."/>
            <person name="Tanasupawat S."/>
        </authorList>
    </citation>
    <scope>NUCLEOTIDE SEQUENCE [LARGE SCALE GENOMIC DNA]</scope>
    <source>
        <strain evidence="4 5">NBRC 110975</strain>
    </source>
</reference>
<dbReference type="Gene3D" id="3.40.50.300">
    <property type="entry name" value="P-loop containing nucleotide triphosphate hydrolases"/>
    <property type="match status" value="1"/>
</dbReference>
<dbReference type="PROSITE" id="PS50125">
    <property type="entry name" value="GUANYLATE_CYCLASE_2"/>
    <property type="match status" value="2"/>
</dbReference>
<evidence type="ECO:0000256" key="1">
    <source>
        <dbReference type="ARBA" id="ARBA00022741"/>
    </source>
</evidence>
<evidence type="ECO:0000313" key="4">
    <source>
        <dbReference type="EMBL" id="MBU2666107.1"/>
    </source>
</evidence>
<evidence type="ECO:0000259" key="3">
    <source>
        <dbReference type="PROSITE" id="PS50125"/>
    </source>
</evidence>
<accession>A0ABS5YRN0</accession>
<dbReference type="SMART" id="SM00044">
    <property type="entry name" value="CYCc"/>
    <property type="match status" value="1"/>
</dbReference>
<comment type="caution">
    <text evidence="4">The sequence shown here is derived from an EMBL/GenBank/DDBJ whole genome shotgun (WGS) entry which is preliminary data.</text>
</comment>
<name>A0ABS5YRN0_9ACTN</name>
<dbReference type="CDD" id="cd07302">
    <property type="entry name" value="CHD"/>
    <property type="match status" value="2"/>
</dbReference>
<dbReference type="InterPro" id="IPR027417">
    <property type="entry name" value="P-loop_NTPase"/>
</dbReference>
<keyword evidence="2" id="KW-0067">ATP-binding</keyword>
<feature type="domain" description="Guanylate cyclase" evidence="3">
    <location>
        <begin position="56"/>
        <end position="192"/>
    </location>
</feature>
<dbReference type="RefSeq" id="WP_215789299.1">
    <property type="nucleotide sequence ID" value="NZ_JAHKKG010000006.1"/>
</dbReference>
<dbReference type="Pfam" id="PF17874">
    <property type="entry name" value="TPR_MalT"/>
    <property type="match status" value="1"/>
</dbReference>
<dbReference type="InterPro" id="IPR011990">
    <property type="entry name" value="TPR-like_helical_dom_sf"/>
</dbReference>
<evidence type="ECO:0000313" key="5">
    <source>
        <dbReference type="Proteomes" id="UP001519654"/>
    </source>
</evidence>
<protein>
    <submittedName>
        <fullName evidence="4">Tetratricopeptide repeat protein</fullName>
    </submittedName>
</protein>
<dbReference type="Proteomes" id="UP001519654">
    <property type="component" value="Unassembled WGS sequence"/>
</dbReference>
<sequence length="1340" mass="146048">MAAQGVTQEPPWTPPSQIVSELAATWRSYLPEHTLRLLLTADSVSNPPVTQRAEAVVLYADVAGFTALAESFAGAGSFGTEQLTRIINGWFAVTADAVAASGGSVVDFAGDALVGMFDYTPETAAAVARRAIGCAEMIREATAEVPPVITPGGTRSLTIRVGLAAGPVLLMLLGDPAIRLQHLIAGPALDGAIDALHRADRGEIVVDETLQRTAGIMTMPDPPYAPPAPPTTELERLIEPFLHPAIRTRLRYGRHELVNEHRKVTTAFFRLPDLSIDDPSTVEALQHYLSAAVKVIDRFGGHLRHLMADDKGTVLVAVFGTPVSHEDDEERAIRCCLELLALPGVVGRGGVTTGPVFSGEVGSDVRREYAVVGDTVILAARFMLAAPPGHLLIDQTTFDRVRDLVVADGPVDVVAKGKPEPVPGWIVSEVHDAAPASPLSSPTPGALVGRAIEMARLRETVQEVLAGRGRVVWLNGEAGIGKSRLAAEICHTAGTLGFTGYSGSCRSHQISAGYLVWRSIWRELLDIDPALSLDDQRSALTERISRYDGTGQRAPLVAAVIDLPMPDNDLTAQLDQSGRDVLLRSTLLACLRERSARGPLVLLLEDCHWIDPASLDLLGLLADRLAELPVLLLATSREPTPGSLGRAEHVTSLRLSQMTSSDAQRLAAERLRDRYGRDARIAAELVEQIDQQASGNAFYIEELAAYLHENSVNPADPAGLAALSLPDSLQRLVMARIDQLTDDEKAAIKVASVIGRRFRPPWIASVYPAAGSPAQVSAHLYRLHTLELTPRVTTEPEPEYEFKHPITQETAYQSITYDTRAVLHERAGLFIEERFADRLAQYVDVLAHHYARTDRFDKQRVWFRAAGDRAKSIFANEVATRYFGQLLPLLPEADQAALHIEIGTVHQLTGKWTEAERHYRLAMRVAEATGRRDIVAASQRQLGDLLIYTGSHADALGWLERALAGFQGLGDATGLSRTMDRMTFVLYRQGEYGEASAMAHRHLAMATGAGDRPAMCAALNHLGLCLLNTGRTEEAIAHLRRALSTAEQANDRHWMLFGAGNLGVAFRRNADHTQAIESYRRALDVARDIGARPTAGITVGNMGEIYRDEGDFPRARACAMYSLRITVEQRDWIPVVDQVTGLAAIAAEEGHLDEAQRLLEQVIPLARELDAPHYLCDSLHRLARLHLNAGRPAAAEQLNSEALRIAEEHDERGIQVKAYILAVRLRVDSGDISLAFAAGSLRKAADRWTEPSEVAALLDAVWRANPADDDARQTAAAIYRTLYESAPGLEYRHAYQRLTGVRLPHGPPLPALPQWILTDTGPDLETLLRRIDRAPRRVTS</sequence>
<organism evidence="4 5">
    <name type="scientific">Paractinoplanes bogorensis</name>
    <dbReference type="NCBI Taxonomy" id="1610840"/>
    <lineage>
        <taxon>Bacteria</taxon>
        <taxon>Bacillati</taxon>
        <taxon>Actinomycetota</taxon>
        <taxon>Actinomycetes</taxon>
        <taxon>Micromonosporales</taxon>
        <taxon>Micromonosporaceae</taxon>
        <taxon>Paractinoplanes</taxon>
    </lineage>
</organism>
<dbReference type="InterPro" id="IPR041617">
    <property type="entry name" value="TPR_MalT"/>
</dbReference>
<evidence type="ECO:0000256" key="2">
    <source>
        <dbReference type="ARBA" id="ARBA00022840"/>
    </source>
</evidence>
<dbReference type="PANTHER" id="PTHR16305">
    <property type="entry name" value="TESTICULAR SOLUBLE ADENYLYL CYCLASE"/>
    <property type="match status" value="1"/>
</dbReference>
<dbReference type="PANTHER" id="PTHR16305:SF28">
    <property type="entry name" value="GUANYLATE CYCLASE DOMAIN-CONTAINING PROTEIN"/>
    <property type="match status" value="1"/>
</dbReference>
<dbReference type="SUPFAM" id="SSF48452">
    <property type="entry name" value="TPR-like"/>
    <property type="match status" value="2"/>
</dbReference>
<keyword evidence="5" id="KW-1185">Reference proteome</keyword>
<dbReference type="SMART" id="SM00028">
    <property type="entry name" value="TPR"/>
    <property type="match status" value="6"/>
</dbReference>
<dbReference type="InterPro" id="IPR029787">
    <property type="entry name" value="Nucleotide_cyclase"/>
</dbReference>
<dbReference type="SUPFAM" id="SSF55073">
    <property type="entry name" value="Nucleotide cyclase"/>
    <property type="match status" value="2"/>
</dbReference>
<dbReference type="Pfam" id="PF13191">
    <property type="entry name" value="AAA_16"/>
    <property type="match status" value="1"/>
</dbReference>
<dbReference type="SUPFAM" id="SSF52540">
    <property type="entry name" value="P-loop containing nucleoside triphosphate hydrolases"/>
    <property type="match status" value="1"/>
</dbReference>
<dbReference type="Gene3D" id="3.30.70.1230">
    <property type="entry name" value="Nucleotide cyclase"/>
    <property type="match status" value="2"/>
</dbReference>
<proteinExistence type="predicted"/>
<dbReference type="InterPro" id="IPR019734">
    <property type="entry name" value="TPR_rpt"/>
</dbReference>
<dbReference type="EMBL" id="JAHKKG010000006">
    <property type="protein sequence ID" value="MBU2666107.1"/>
    <property type="molecule type" value="Genomic_DNA"/>
</dbReference>